<feature type="region of interest" description="Disordered" evidence="1">
    <location>
        <begin position="54"/>
        <end position="78"/>
    </location>
</feature>
<sequence>MTDWEKWTDYDLKLTAVEGYNQFSFRLQERAMRSLIMIYLLLVMTLLAGCGGGDSSTTTTQSTDSGDAGGTTLPLTRVDAGPSGRVDLRVSWDLTPTTQLPVTGFKVYHAATSDYDAMLPVGEQSDGSSRQFILRDVAVGTHYFAVTVDDIDGYTSGYSEMLAVEVQ</sequence>
<accession>G2D9X7</accession>
<proteinExistence type="predicted"/>
<name>G2D9X7_9GAMM</name>
<feature type="compositionally biased region" description="Low complexity" evidence="1">
    <location>
        <begin position="55"/>
        <end position="72"/>
    </location>
</feature>
<evidence type="ECO:0000313" key="4">
    <source>
        <dbReference type="Proteomes" id="UP000004491"/>
    </source>
</evidence>
<feature type="transmembrane region" description="Helical" evidence="2">
    <location>
        <begin position="31"/>
        <end position="49"/>
    </location>
</feature>
<protein>
    <recommendedName>
        <fullName evidence="5">Fibronectin type-III domain-containing protein</fullName>
    </recommendedName>
</protein>
<dbReference type="EMBL" id="AFOC01000006">
    <property type="protein sequence ID" value="EGV52580.1"/>
    <property type="molecule type" value="Genomic_DNA"/>
</dbReference>
<keyword evidence="4" id="KW-1185">Reference proteome</keyword>
<dbReference type="Proteomes" id="UP000004491">
    <property type="component" value="Unassembled WGS sequence"/>
</dbReference>
<dbReference type="AlphaFoldDB" id="G2D9X7"/>
<gene>
    <name evidence="3" type="ORF">Rifp1Sym_af00260</name>
</gene>
<comment type="caution">
    <text evidence="3">The sequence shown here is derived from an EMBL/GenBank/DDBJ whole genome shotgun (WGS) entry which is preliminary data.</text>
</comment>
<evidence type="ECO:0008006" key="5">
    <source>
        <dbReference type="Google" id="ProtNLM"/>
    </source>
</evidence>
<reference evidence="3" key="1">
    <citation type="journal article" date="2011" name="ISME J.">
        <title>The endosymbionts of the deep-sea tubeworms Riftia pachyptila and Tevnia jerichonana share an identical physiology as revealed by proteogenomic analyses.</title>
        <authorList>
            <person name="Gardebrecht A."/>
            <person name="Markert S."/>
            <person name="Felbeck H."/>
            <person name="Thuermer A."/>
            <person name="Albrecht D."/>
            <person name="Wollherr A."/>
            <person name="Kabisch J."/>
            <person name="Lehmann R."/>
            <person name="Daniel R."/>
            <person name="Liesegang H."/>
            <person name="Hecker M."/>
            <person name="Sievert S.M."/>
            <person name="Schweder T."/>
        </authorList>
    </citation>
    <scope>NUCLEOTIDE SEQUENCE [LARGE SCALE GENOMIC DNA]</scope>
</reference>
<keyword evidence="2" id="KW-0472">Membrane</keyword>
<keyword evidence="2" id="KW-0812">Transmembrane</keyword>
<keyword evidence="2" id="KW-1133">Transmembrane helix</keyword>
<evidence type="ECO:0000256" key="1">
    <source>
        <dbReference type="SAM" id="MobiDB-lite"/>
    </source>
</evidence>
<organism evidence="3 4">
    <name type="scientific">endosymbiont of Riftia pachyptila</name>
    <name type="common">vent Ph05</name>
    <dbReference type="NCBI Taxonomy" id="1048808"/>
    <lineage>
        <taxon>Bacteria</taxon>
        <taxon>Pseudomonadati</taxon>
        <taxon>Pseudomonadota</taxon>
        <taxon>Gammaproteobacteria</taxon>
        <taxon>sulfur-oxidizing symbionts</taxon>
    </lineage>
</organism>
<dbReference type="PATRIC" id="fig|1048808.3.peg.360"/>
<evidence type="ECO:0000256" key="2">
    <source>
        <dbReference type="SAM" id="Phobius"/>
    </source>
</evidence>
<evidence type="ECO:0000313" key="3">
    <source>
        <dbReference type="EMBL" id="EGV52580.1"/>
    </source>
</evidence>